<reference evidence="14 15" key="1">
    <citation type="journal article" date="2013" name="Front. Plant Sci.">
        <title>The Reference Genome of the Halophytic Plant Eutrema salsugineum.</title>
        <authorList>
            <person name="Yang R."/>
            <person name="Jarvis D.E."/>
            <person name="Chen H."/>
            <person name="Beilstein M.A."/>
            <person name="Grimwood J."/>
            <person name="Jenkins J."/>
            <person name="Shu S."/>
            <person name="Prochnik S."/>
            <person name="Xin M."/>
            <person name="Ma C."/>
            <person name="Schmutz J."/>
            <person name="Wing R.A."/>
            <person name="Mitchell-Olds T."/>
            <person name="Schumaker K.S."/>
            <person name="Wang X."/>
        </authorList>
    </citation>
    <scope>NUCLEOTIDE SEQUENCE [LARGE SCALE GENOMIC DNA]</scope>
</reference>
<name>V4KLV6_EUTSA</name>
<dbReference type="KEGG" id="eus:EUTSA_v10001846mg"/>
<keyword evidence="15" id="KW-1185">Reference proteome</keyword>
<evidence type="ECO:0000256" key="4">
    <source>
        <dbReference type="ARBA" id="ARBA00022617"/>
    </source>
</evidence>
<keyword evidence="4 11" id="KW-0349">Heme</keyword>
<dbReference type="Gramene" id="ESQ38890">
    <property type="protein sequence ID" value="ESQ38890"/>
    <property type="gene ID" value="EUTSA_v10001846mg"/>
</dbReference>
<dbReference type="OMA" id="ISNSMCK"/>
<dbReference type="PRINTS" id="PR00385">
    <property type="entry name" value="P450"/>
</dbReference>
<dbReference type="PANTHER" id="PTHR24298">
    <property type="entry name" value="FLAVONOID 3'-MONOOXYGENASE-RELATED"/>
    <property type="match status" value="1"/>
</dbReference>
<comment type="subcellular location">
    <subcellularLocation>
        <location evidence="2">Membrane</location>
        <topology evidence="2">Single-pass membrane protein</topology>
    </subcellularLocation>
</comment>
<dbReference type="InterPro" id="IPR036396">
    <property type="entry name" value="Cyt_P450_sf"/>
</dbReference>
<evidence type="ECO:0000313" key="15">
    <source>
        <dbReference type="Proteomes" id="UP000030689"/>
    </source>
</evidence>
<evidence type="ECO:0000256" key="3">
    <source>
        <dbReference type="ARBA" id="ARBA00010617"/>
    </source>
</evidence>
<dbReference type="PRINTS" id="PR00463">
    <property type="entry name" value="EP450I"/>
</dbReference>
<evidence type="ECO:0008006" key="16">
    <source>
        <dbReference type="Google" id="ProtNLM"/>
    </source>
</evidence>
<comment type="cofactor">
    <cofactor evidence="1 11">
        <name>heme</name>
        <dbReference type="ChEBI" id="CHEBI:30413"/>
    </cofactor>
</comment>
<dbReference type="GO" id="GO:0016020">
    <property type="term" value="C:membrane"/>
    <property type="evidence" value="ECO:0007669"/>
    <property type="project" value="UniProtKB-SubCell"/>
</dbReference>
<dbReference type="Pfam" id="PF00067">
    <property type="entry name" value="p450"/>
    <property type="match status" value="1"/>
</dbReference>
<keyword evidence="7 13" id="KW-1133">Transmembrane helix</keyword>
<evidence type="ECO:0000256" key="9">
    <source>
        <dbReference type="ARBA" id="ARBA00023033"/>
    </source>
</evidence>
<gene>
    <name evidence="14" type="ORF">EUTSA_v10001846mg</name>
</gene>
<dbReference type="EMBL" id="KI517488">
    <property type="protein sequence ID" value="ESQ38890.1"/>
    <property type="molecule type" value="Genomic_DNA"/>
</dbReference>
<dbReference type="GO" id="GO:0016709">
    <property type="term" value="F:oxidoreductase activity, acting on paired donors, with incorporation or reduction of molecular oxygen, NAD(P)H as one donor, and incorporation of one atom of oxygen"/>
    <property type="evidence" value="ECO:0007669"/>
    <property type="project" value="TreeGrafter"/>
</dbReference>
<evidence type="ECO:0000256" key="6">
    <source>
        <dbReference type="ARBA" id="ARBA00022723"/>
    </source>
</evidence>
<evidence type="ECO:0000256" key="11">
    <source>
        <dbReference type="PIRSR" id="PIRSR602401-1"/>
    </source>
</evidence>
<evidence type="ECO:0000256" key="13">
    <source>
        <dbReference type="SAM" id="Phobius"/>
    </source>
</evidence>
<dbReference type="GO" id="GO:0005506">
    <property type="term" value="F:iron ion binding"/>
    <property type="evidence" value="ECO:0007669"/>
    <property type="project" value="InterPro"/>
</dbReference>
<evidence type="ECO:0000256" key="7">
    <source>
        <dbReference type="ARBA" id="ARBA00022989"/>
    </source>
</evidence>
<dbReference type="InterPro" id="IPR017972">
    <property type="entry name" value="Cyt_P450_CS"/>
</dbReference>
<dbReference type="InterPro" id="IPR051103">
    <property type="entry name" value="Plant_metabolite_P450s"/>
</dbReference>
<evidence type="ECO:0000256" key="10">
    <source>
        <dbReference type="ARBA" id="ARBA00023136"/>
    </source>
</evidence>
<keyword evidence="9 12" id="KW-0503">Monooxygenase</keyword>
<protein>
    <recommendedName>
        <fullName evidence="16">Cytochrome P450</fullName>
    </recommendedName>
</protein>
<dbReference type="InterPro" id="IPR002401">
    <property type="entry name" value="Cyt_P450_E_grp-I"/>
</dbReference>
<dbReference type="Proteomes" id="UP000030689">
    <property type="component" value="Unassembled WGS sequence"/>
</dbReference>
<dbReference type="eggNOG" id="KOG0156">
    <property type="taxonomic scope" value="Eukaryota"/>
</dbReference>
<organism evidence="14 15">
    <name type="scientific">Eutrema salsugineum</name>
    <name type="common">Saltwater cress</name>
    <name type="synonym">Sisymbrium salsugineum</name>
    <dbReference type="NCBI Taxonomy" id="72664"/>
    <lineage>
        <taxon>Eukaryota</taxon>
        <taxon>Viridiplantae</taxon>
        <taxon>Streptophyta</taxon>
        <taxon>Embryophyta</taxon>
        <taxon>Tracheophyta</taxon>
        <taxon>Spermatophyta</taxon>
        <taxon>Magnoliopsida</taxon>
        <taxon>eudicotyledons</taxon>
        <taxon>Gunneridae</taxon>
        <taxon>Pentapetalae</taxon>
        <taxon>rosids</taxon>
        <taxon>malvids</taxon>
        <taxon>Brassicales</taxon>
        <taxon>Brassicaceae</taxon>
        <taxon>Eutremeae</taxon>
        <taxon>Eutrema</taxon>
    </lineage>
</organism>
<dbReference type="InterPro" id="IPR001128">
    <property type="entry name" value="Cyt_P450"/>
</dbReference>
<dbReference type="STRING" id="72664.V4KLV6"/>
<keyword evidence="11 12" id="KW-0408">Iron</keyword>
<feature type="binding site" description="axial binding residue" evidence="11">
    <location>
        <position position="384"/>
    </location>
    <ligand>
        <name>heme</name>
        <dbReference type="ChEBI" id="CHEBI:30413"/>
    </ligand>
    <ligandPart>
        <name>Fe</name>
        <dbReference type="ChEBI" id="CHEBI:18248"/>
    </ligandPart>
</feature>
<keyword evidence="10 13" id="KW-0472">Membrane</keyword>
<evidence type="ECO:0000256" key="12">
    <source>
        <dbReference type="RuleBase" id="RU000461"/>
    </source>
</evidence>
<sequence>KPNDSEGCDLPPSPPSLPIIGHLHLLLSFLVHKSLQKISSKYGPLLHLCVFNVPIVLVSSASIIYEIFRAQDLNFMKKVMTTKLLGPQALKRSRGVRADELNRFYLNLVDMAMKKESVEIGEEAMKLTNNTICNMLMGRSFSEENDEAEKVRGLVTESDAMFRNFFLSAILHRPLAKLGISLFKKDLADISHRYDEVLEKMLVEYEEKLDEHHEGTEMLDVLLAAFDREPTQVPLLDLLLGGTDTSTHTIQWTMAEIINNPNILKRMREEIDSIVGTTRLIQETDLPNLPYLQAVVKEGLRLHPPGPLVPRTFQKGCKIGGFNVLEKTTLVVNVYANNERSKTGKNPEEFKPERFLVSSRSSQEDEIREEVLKYIPFGSGRKGCPGSNLAHLYIETAIGVMAQCFDWKINGDKVNMEEASGVFSLTMAHPLKCTPLLRTLNPLPSILQNSNCEFGISVKFHGKGNGNVFTHVTLGLCLQ</sequence>
<comment type="similarity">
    <text evidence="3 12">Belongs to the cytochrome P450 family.</text>
</comment>
<feature type="transmembrane region" description="Helical" evidence="13">
    <location>
        <begin position="44"/>
        <end position="68"/>
    </location>
</feature>
<feature type="transmembrane region" description="Helical" evidence="13">
    <location>
        <begin position="15"/>
        <end position="32"/>
    </location>
</feature>
<evidence type="ECO:0000256" key="1">
    <source>
        <dbReference type="ARBA" id="ARBA00001971"/>
    </source>
</evidence>
<accession>V4KLV6</accession>
<feature type="non-terminal residue" evidence="14">
    <location>
        <position position="1"/>
    </location>
</feature>
<keyword evidence="6 11" id="KW-0479">Metal-binding</keyword>
<evidence type="ECO:0000256" key="8">
    <source>
        <dbReference type="ARBA" id="ARBA00023002"/>
    </source>
</evidence>
<keyword evidence="8 12" id="KW-0560">Oxidoreductase</keyword>
<dbReference type="PANTHER" id="PTHR24298:SF827">
    <property type="entry name" value="CYTOCHROME P450, FAMILY 705, SUBFAMILY A, POLYPEPTIDE 8-RELATED"/>
    <property type="match status" value="1"/>
</dbReference>
<proteinExistence type="inferred from homology"/>
<dbReference type="PROSITE" id="PS00086">
    <property type="entry name" value="CYTOCHROME_P450"/>
    <property type="match status" value="1"/>
</dbReference>
<dbReference type="SUPFAM" id="SSF48264">
    <property type="entry name" value="Cytochrome P450"/>
    <property type="match status" value="1"/>
</dbReference>
<dbReference type="Gene3D" id="1.10.630.10">
    <property type="entry name" value="Cytochrome P450"/>
    <property type="match status" value="1"/>
</dbReference>
<evidence type="ECO:0000256" key="2">
    <source>
        <dbReference type="ARBA" id="ARBA00004167"/>
    </source>
</evidence>
<evidence type="ECO:0000256" key="5">
    <source>
        <dbReference type="ARBA" id="ARBA00022692"/>
    </source>
</evidence>
<keyword evidence="5 13" id="KW-0812">Transmembrane</keyword>
<dbReference type="GO" id="GO:0020037">
    <property type="term" value="F:heme binding"/>
    <property type="evidence" value="ECO:0007669"/>
    <property type="project" value="InterPro"/>
</dbReference>
<evidence type="ECO:0000313" key="14">
    <source>
        <dbReference type="EMBL" id="ESQ38890.1"/>
    </source>
</evidence>
<dbReference type="AlphaFoldDB" id="V4KLV6"/>